<dbReference type="Pfam" id="PF07247">
    <property type="entry name" value="AATase"/>
    <property type="match status" value="1"/>
</dbReference>
<keyword evidence="2" id="KW-1185">Reference proteome</keyword>
<name>A0A8H6AHI6_9HELO</name>
<evidence type="ECO:0000313" key="2">
    <source>
        <dbReference type="Proteomes" id="UP000531561"/>
    </source>
</evidence>
<proteinExistence type="predicted"/>
<dbReference type="PANTHER" id="PTHR28037:SF1">
    <property type="entry name" value="ALCOHOL O-ACETYLTRANSFERASE 1-RELATED"/>
    <property type="match status" value="1"/>
</dbReference>
<dbReference type="GeneID" id="59264482"/>
<dbReference type="Proteomes" id="UP000531561">
    <property type="component" value="Unassembled WGS sequence"/>
</dbReference>
<accession>A0A8H6AHI6</accession>
<protein>
    <submittedName>
        <fullName evidence="1">Uncharacterized protein</fullName>
    </submittedName>
</protein>
<dbReference type="InterPro" id="IPR052058">
    <property type="entry name" value="Alcohol_O-acetyltransferase"/>
</dbReference>
<dbReference type="PANTHER" id="PTHR28037">
    <property type="entry name" value="ALCOHOL O-ACETYLTRANSFERASE 1-RELATED"/>
    <property type="match status" value="1"/>
</dbReference>
<dbReference type="GO" id="GO:0008080">
    <property type="term" value="F:N-acetyltransferase activity"/>
    <property type="evidence" value="ECO:0007669"/>
    <property type="project" value="TreeGrafter"/>
</dbReference>
<reference evidence="1 2" key="1">
    <citation type="journal article" date="2020" name="Phytopathology">
        <title>A high-quality genome resource of Botrytis fragariae, a new and rapidly spreading fungal pathogen causing strawberry gray mold in the U.S.A.</title>
        <authorList>
            <person name="Wu Y."/>
            <person name="Saski C.A."/>
            <person name="Schnabel G."/>
            <person name="Xiao S."/>
            <person name="Hu M."/>
        </authorList>
    </citation>
    <scope>NUCLEOTIDE SEQUENCE [LARGE SCALE GENOMIC DNA]</scope>
    <source>
        <strain evidence="1 2">BVB16</strain>
    </source>
</reference>
<dbReference type="InterPro" id="IPR010828">
    <property type="entry name" value="Atf2/Sli1-like"/>
</dbReference>
<organism evidence="1 2">
    <name type="scientific">Botrytis fragariae</name>
    <dbReference type="NCBI Taxonomy" id="1964551"/>
    <lineage>
        <taxon>Eukaryota</taxon>
        <taxon>Fungi</taxon>
        <taxon>Dikarya</taxon>
        <taxon>Ascomycota</taxon>
        <taxon>Pezizomycotina</taxon>
        <taxon>Leotiomycetes</taxon>
        <taxon>Helotiales</taxon>
        <taxon>Sclerotiniaceae</taxon>
        <taxon>Botrytis</taxon>
    </lineage>
</organism>
<dbReference type="OrthoDB" id="2150604at2759"/>
<comment type="caution">
    <text evidence="1">The sequence shown here is derived from an EMBL/GenBank/DDBJ whole genome shotgun (WGS) entry which is preliminary data.</text>
</comment>
<dbReference type="RefSeq" id="XP_037186433.1">
    <property type="nucleotide sequence ID" value="XM_037340790.1"/>
</dbReference>
<dbReference type="AlphaFoldDB" id="A0A8H6AHI6"/>
<sequence>MFKFGPKTTPADNSEKIKSFRKLGDKEAYYLALHKLDRHRNKSITCRYTSSPNHSSNPNRLIRMFETAMIEVILLHSILQAVTVDADSKNPAWKQLQHLNLNEHLTWRFLQTPEDFDDVSRELTLSEIDSNFYEIEEKPGWRVVVLYQERINLIEVHFTWSQVYGDGISGSIFQEDLFRPLKMTVQHDATGDNTTAASLIPLHPTPILPPPVEKLHKFSLGISFLAKTLWESFHPAAISRKTLTLAHWAPIHLIPYSTQHRSFFISRTTLHDIHVACRKKKSTLISLLHALMTISLASQLDDNTASAFQSCTTLDMRRFIPSISSRSSWAGLNVERMMGNYETSVSHDFDKRLIAQLRDKIPGDGNQDLLLSPRQLRQIWRIGAGIRGEIERGIARGLKNDSAEAIKFIENQRQRIKNAAQKPRKFSWSITDAGTFDGKSKIDNESQISPAEAEQEEENEWILHRAGFASSAETTGPAFVISLISVKGAGLPVGVSWQDFVCDVEMGERVADDLKKWLEQIAEEAYP</sequence>
<dbReference type="EMBL" id="JABFCT010000028">
    <property type="protein sequence ID" value="KAF5867484.1"/>
    <property type="molecule type" value="Genomic_DNA"/>
</dbReference>
<gene>
    <name evidence="1" type="ORF">Bfra_010458</name>
</gene>
<evidence type="ECO:0000313" key="1">
    <source>
        <dbReference type="EMBL" id="KAF5867484.1"/>
    </source>
</evidence>